<dbReference type="PANTHER" id="PTHR43591">
    <property type="entry name" value="METHYLTRANSFERASE"/>
    <property type="match status" value="1"/>
</dbReference>
<dbReference type="Proteomes" id="UP000772181">
    <property type="component" value="Unassembled WGS sequence"/>
</dbReference>
<name>A0A933GN83_UNCTE</name>
<keyword evidence="2" id="KW-0808">Transferase</keyword>
<evidence type="ECO:0000313" key="2">
    <source>
        <dbReference type="EMBL" id="MBI4596727.1"/>
    </source>
</evidence>
<gene>
    <name evidence="2" type="ORF">HY730_10210</name>
</gene>
<dbReference type="InterPro" id="IPR029063">
    <property type="entry name" value="SAM-dependent_MTases_sf"/>
</dbReference>
<reference evidence="2" key="1">
    <citation type="submission" date="2020-07" db="EMBL/GenBank/DDBJ databases">
        <title>Huge and variable diversity of episymbiotic CPR bacteria and DPANN archaea in groundwater ecosystems.</title>
        <authorList>
            <person name="He C.Y."/>
            <person name="Keren R."/>
            <person name="Whittaker M."/>
            <person name="Farag I.F."/>
            <person name="Doudna J."/>
            <person name="Cate J.H.D."/>
            <person name="Banfield J.F."/>
        </authorList>
    </citation>
    <scope>NUCLEOTIDE SEQUENCE</scope>
    <source>
        <strain evidence="2">NC_groundwater_1482_Ag_S-0.65um_47_24</strain>
    </source>
</reference>
<dbReference type="InterPro" id="IPR013216">
    <property type="entry name" value="Methyltransf_11"/>
</dbReference>
<dbReference type="Gene3D" id="3.40.50.150">
    <property type="entry name" value="Vaccinia Virus protein VP39"/>
    <property type="match status" value="1"/>
</dbReference>
<dbReference type="SUPFAM" id="SSF53335">
    <property type="entry name" value="S-adenosyl-L-methionine-dependent methyltransferases"/>
    <property type="match status" value="1"/>
</dbReference>
<dbReference type="GO" id="GO:0032259">
    <property type="term" value="P:methylation"/>
    <property type="evidence" value="ECO:0007669"/>
    <property type="project" value="UniProtKB-KW"/>
</dbReference>
<proteinExistence type="predicted"/>
<dbReference type="GO" id="GO:0008757">
    <property type="term" value="F:S-adenosylmethionine-dependent methyltransferase activity"/>
    <property type="evidence" value="ECO:0007669"/>
    <property type="project" value="InterPro"/>
</dbReference>
<feature type="domain" description="Methyltransferase type 11" evidence="1">
    <location>
        <begin position="55"/>
        <end position="146"/>
    </location>
</feature>
<dbReference type="PANTHER" id="PTHR43591:SF24">
    <property type="entry name" value="2-METHOXY-6-POLYPRENYL-1,4-BENZOQUINOL METHYLASE, MITOCHONDRIAL"/>
    <property type="match status" value="1"/>
</dbReference>
<accession>A0A933GN83</accession>
<dbReference type="Pfam" id="PF08241">
    <property type="entry name" value="Methyltransf_11"/>
    <property type="match status" value="1"/>
</dbReference>
<dbReference type="EMBL" id="JACQWF010000438">
    <property type="protein sequence ID" value="MBI4596727.1"/>
    <property type="molecule type" value="Genomic_DNA"/>
</dbReference>
<protein>
    <submittedName>
        <fullName evidence="2">Methyltransferase domain-containing protein</fullName>
    </submittedName>
</protein>
<sequence length="278" mass="29967">MSKSFVFDPQSFKGMEHSGWERNALFYDDVVSPTTPQAVGPLLDATGVGVGTRLLEVCCGPGYGAGAAISRGAEAVGVDFAQAMVEVARKKYPKAAFQQGDAENLSFGDASFDAAICSFGLLHLAEPEKALAEAYRVLVPGGRYAFTVWCSPDKCKFFGLILGAVQAHGNLDLPLPPAPPIFRFSDHNECLAVLQRVGFVEPKVSEIPLVASVPKTGDEQILDIIYKSTVRVRKILDLQTAEARERIHRAIVDGVAHFEKNGRIELPMPAVLASARKP</sequence>
<evidence type="ECO:0000313" key="3">
    <source>
        <dbReference type="Proteomes" id="UP000772181"/>
    </source>
</evidence>
<dbReference type="AlphaFoldDB" id="A0A933GN83"/>
<organism evidence="2 3">
    <name type="scientific">Tectimicrobiota bacterium</name>
    <dbReference type="NCBI Taxonomy" id="2528274"/>
    <lineage>
        <taxon>Bacteria</taxon>
        <taxon>Pseudomonadati</taxon>
        <taxon>Nitrospinota/Tectimicrobiota group</taxon>
        <taxon>Candidatus Tectimicrobiota</taxon>
    </lineage>
</organism>
<dbReference type="CDD" id="cd02440">
    <property type="entry name" value="AdoMet_MTases"/>
    <property type="match status" value="1"/>
</dbReference>
<keyword evidence="2" id="KW-0489">Methyltransferase</keyword>
<evidence type="ECO:0000259" key="1">
    <source>
        <dbReference type="Pfam" id="PF08241"/>
    </source>
</evidence>
<comment type="caution">
    <text evidence="2">The sequence shown here is derived from an EMBL/GenBank/DDBJ whole genome shotgun (WGS) entry which is preliminary data.</text>
</comment>